<evidence type="ECO:0000259" key="2">
    <source>
        <dbReference type="Pfam" id="PF13590"/>
    </source>
</evidence>
<dbReference type="RefSeq" id="WP_093553429.1">
    <property type="nucleotide sequence ID" value="NZ_FPBO01000002.1"/>
</dbReference>
<accession>A0A1I7FQE9</accession>
<protein>
    <recommendedName>
        <fullName evidence="2">DUF4136 domain-containing protein</fullName>
    </recommendedName>
</protein>
<name>A0A1I7FQE9_9BURK</name>
<evidence type="ECO:0000313" key="3">
    <source>
        <dbReference type="EMBL" id="SFU38439.1"/>
    </source>
</evidence>
<dbReference type="Proteomes" id="UP000199391">
    <property type="component" value="Unassembled WGS sequence"/>
</dbReference>
<dbReference type="Gene3D" id="3.30.160.670">
    <property type="match status" value="1"/>
</dbReference>
<dbReference type="PROSITE" id="PS51257">
    <property type="entry name" value="PROKAR_LIPOPROTEIN"/>
    <property type="match status" value="1"/>
</dbReference>
<keyword evidence="1" id="KW-0732">Signal</keyword>
<gene>
    <name evidence="3" type="ORF">SAMN05216552_1002215</name>
</gene>
<dbReference type="STRING" id="1035707.SAMN05216552_1002215"/>
<feature type="domain" description="DUF4136" evidence="2">
    <location>
        <begin position="26"/>
        <end position="204"/>
    </location>
</feature>
<feature type="signal peptide" evidence="1">
    <location>
        <begin position="1"/>
        <end position="21"/>
    </location>
</feature>
<reference evidence="4" key="1">
    <citation type="submission" date="2016-10" db="EMBL/GenBank/DDBJ databases">
        <authorList>
            <person name="Varghese N."/>
            <person name="Submissions S."/>
        </authorList>
    </citation>
    <scope>NUCLEOTIDE SEQUENCE [LARGE SCALE GENOMIC DNA]</scope>
    <source>
        <strain evidence="4">CGMCC 1.11014</strain>
    </source>
</reference>
<dbReference type="OrthoDB" id="8940851at2"/>
<evidence type="ECO:0000313" key="4">
    <source>
        <dbReference type="Proteomes" id="UP000199391"/>
    </source>
</evidence>
<dbReference type="Pfam" id="PF13590">
    <property type="entry name" value="DUF4136"/>
    <property type="match status" value="1"/>
</dbReference>
<evidence type="ECO:0000256" key="1">
    <source>
        <dbReference type="SAM" id="SignalP"/>
    </source>
</evidence>
<sequence>MRTLAILVAAASLLLSGCATTIRSDVTTFQQWPASLPEKTYVFEAPPASADDTLELRTYQAMVAGELAKLGFTQAADGASPKLRVGVHFSTIDRPTKVLRATDPFWMGSPYWGPRYYGGGFYRRGYYRPYFGYRYSPFYDPFWDSPLEMQETILHNYERQLRVAISTIDGKKLFDVTVQNTSRKRATPTVMPALVQSAFTGFPGENGKVKQVELTLQ</sequence>
<organism evidence="3 4">
    <name type="scientific">Pseudoduganella namucuonensis</name>
    <dbReference type="NCBI Taxonomy" id="1035707"/>
    <lineage>
        <taxon>Bacteria</taxon>
        <taxon>Pseudomonadati</taxon>
        <taxon>Pseudomonadota</taxon>
        <taxon>Betaproteobacteria</taxon>
        <taxon>Burkholderiales</taxon>
        <taxon>Oxalobacteraceae</taxon>
        <taxon>Telluria group</taxon>
        <taxon>Pseudoduganella</taxon>
    </lineage>
</organism>
<dbReference type="InterPro" id="IPR025411">
    <property type="entry name" value="DUF4136"/>
</dbReference>
<dbReference type="EMBL" id="FPBO01000002">
    <property type="protein sequence ID" value="SFU38439.1"/>
    <property type="molecule type" value="Genomic_DNA"/>
</dbReference>
<feature type="chain" id="PRO_5011688421" description="DUF4136 domain-containing protein" evidence="1">
    <location>
        <begin position="22"/>
        <end position="217"/>
    </location>
</feature>
<proteinExistence type="predicted"/>
<dbReference type="AlphaFoldDB" id="A0A1I7FQE9"/>
<keyword evidence="4" id="KW-1185">Reference proteome</keyword>